<evidence type="ECO:0000313" key="13">
    <source>
        <dbReference type="Proteomes" id="UP000747542"/>
    </source>
</evidence>
<dbReference type="SMART" id="SM01190">
    <property type="entry name" value="EMP24_GP25L"/>
    <property type="match status" value="1"/>
</dbReference>
<evidence type="ECO:0000256" key="4">
    <source>
        <dbReference type="ARBA" id="ARBA00022692"/>
    </source>
</evidence>
<keyword evidence="4 8" id="KW-0812">Transmembrane</keyword>
<evidence type="ECO:0000313" key="12">
    <source>
        <dbReference type="EMBL" id="KAG7167243.1"/>
    </source>
</evidence>
<sequence>MTIPRIHYGVFLLLSLIPLSLSENWAFDNAPGIAMEYKIHIEAGKEDCYYQYVHPGASIYVNMQVLKGGDGNAGMAVRNPRGEIVHPYTWKKSAEYEEVSQTGGYYGICIDNQFSRFSAKLINLYMTTFRYDMWEQYTKELEDLDISVNNFTHSIKGVDQRIHEILLYQSQARAKESRDLQLLISNNQYVQYWSIAQCMAIVAAGTMQVFFLRKLFDTQVTTKSGGRA</sequence>
<keyword evidence="6 9" id="KW-1133">Transmembrane helix</keyword>
<feature type="transmembrane region" description="Helical" evidence="9">
    <location>
        <begin position="192"/>
        <end position="212"/>
    </location>
</feature>
<evidence type="ECO:0000256" key="8">
    <source>
        <dbReference type="RuleBase" id="RU003827"/>
    </source>
</evidence>
<keyword evidence="3" id="KW-0217">Developmental protein</keyword>
<evidence type="ECO:0000256" key="9">
    <source>
        <dbReference type="SAM" id="Phobius"/>
    </source>
</evidence>
<proteinExistence type="inferred from homology"/>
<dbReference type="Pfam" id="PF01105">
    <property type="entry name" value="EMP24_GP25L"/>
    <property type="match status" value="1"/>
</dbReference>
<dbReference type="InterPro" id="IPR009038">
    <property type="entry name" value="GOLD_dom"/>
</dbReference>
<feature type="signal peptide" evidence="10">
    <location>
        <begin position="1"/>
        <end position="22"/>
    </location>
</feature>
<comment type="similarity">
    <text evidence="2 8">Belongs to the EMP24/GP25L family.</text>
</comment>
<evidence type="ECO:0000256" key="3">
    <source>
        <dbReference type="ARBA" id="ARBA00022473"/>
    </source>
</evidence>
<comment type="caution">
    <text evidence="12">The sequence shown here is derived from an EMBL/GenBank/DDBJ whole genome shotgun (WGS) entry which is preliminary data.</text>
</comment>
<dbReference type="PANTHER" id="PTHR22811">
    <property type="entry name" value="TRANSMEMBRANE EMP24 DOMAIN-CONTAINING PROTEIN"/>
    <property type="match status" value="1"/>
</dbReference>
<dbReference type="InterPro" id="IPR015720">
    <property type="entry name" value="Emp24-like"/>
</dbReference>
<dbReference type="EMBL" id="JAHLQT010021820">
    <property type="protein sequence ID" value="KAG7167243.1"/>
    <property type="molecule type" value="Genomic_DNA"/>
</dbReference>
<keyword evidence="5 10" id="KW-0732">Signal</keyword>
<organism evidence="12 13">
    <name type="scientific">Homarus americanus</name>
    <name type="common">American lobster</name>
    <dbReference type="NCBI Taxonomy" id="6706"/>
    <lineage>
        <taxon>Eukaryota</taxon>
        <taxon>Metazoa</taxon>
        <taxon>Ecdysozoa</taxon>
        <taxon>Arthropoda</taxon>
        <taxon>Crustacea</taxon>
        <taxon>Multicrustacea</taxon>
        <taxon>Malacostraca</taxon>
        <taxon>Eumalacostraca</taxon>
        <taxon>Eucarida</taxon>
        <taxon>Decapoda</taxon>
        <taxon>Pleocyemata</taxon>
        <taxon>Astacidea</taxon>
        <taxon>Nephropoidea</taxon>
        <taxon>Nephropidae</taxon>
        <taxon>Homarus</taxon>
    </lineage>
</organism>
<keyword evidence="13" id="KW-1185">Reference proteome</keyword>
<evidence type="ECO:0000259" key="11">
    <source>
        <dbReference type="PROSITE" id="PS50866"/>
    </source>
</evidence>
<accession>A0A8J5MX90</accession>
<evidence type="ECO:0000256" key="7">
    <source>
        <dbReference type="ARBA" id="ARBA00023136"/>
    </source>
</evidence>
<dbReference type="AlphaFoldDB" id="A0A8J5MX90"/>
<keyword evidence="7 9" id="KW-0472">Membrane</keyword>
<dbReference type="Proteomes" id="UP000747542">
    <property type="component" value="Unassembled WGS sequence"/>
</dbReference>
<reference evidence="12" key="1">
    <citation type="journal article" date="2021" name="Sci. Adv.">
        <title>The American lobster genome reveals insights on longevity, neural, and immune adaptations.</title>
        <authorList>
            <person name="Polinski J.M."/>
            <person name="Zimin A.V."/>
            <person name="Clark K.F."/>
            <person name="Kohn A.B."/>
            <person name="Sadowski N."/>
            <person name="Timp W."/>
            <person name="Ptitsyn A."/>
            <person name="Khanna P."/>
            <person name="Romanova D.Y."/>
            <person name="Williams P."/>
            <person name="Greenwood S.J."/>
            <person name="Moroz L.L."/>
            <person name="Walt D.R."/>
            <person name="Bodnar A.G."/>
        </authorList>
    </citation>
    <scope>NUCLEOTIDE SEQUENCE</scope>
    <source>
        <strain evidence="12">GMGI-L3</strain>
    </source>
</reference>
<protein>
    <submittedName>
        <fullName evidence="12">Transmembrane emp24 domain-containing protein B-like</fullName>
    </submittedName>
</protein>
<gene>
    <name evidence="12" type="primary">empB-L</name>
    <name evidence="12" type="ORF">Hamer_G017153</name>
</gene>
<dbReference type="OrthoDB" id="10037706at2759"/>
<dbReference type="GO" id="GO:0016020">
    <property type="term" value="C:membrane"/>
    <property type="evidence" value="ECO:0007669"/>
    <property type="project" value="UniProtKB-SubCell"/>
</dbReference>
<evidence type="ECO:0000256" key="2">
    <source>
        <dbReference type="ARBA" id="ARBA00007104"/>
    </source>
</evidence>
<feature type="domain" description="GOLD" evidence="11">
    <location>
        <begin position="46"/>
        <end position="128"/>
    </location>
</feature>
<comment type="subcellular location">
    <subcellularLocation>
        <location evidence="1 8">Membrane</location>
        <topology evidence="1 8">Single-pass type I membrane protein</topology>
    </subcellularLocation>
</comment>
<dbReference type="PROSITE" id="PS50866">
    <property type="entry name" value="GOLD"/>
    <property type="match status" value="1"/>
</dbReference>
<evidence type="ECO:0000256" key="10">
    <source>
        <dbReference type="SAM" id="SignalP"/>
    </source>
</evidence>
<name>A0A8J5MX90_HOMAM</name>
<feature type="chain" id="PRO_5035271498" evidence="10">
    <location>
        <begin position="23"/>
        <end position="228"/>
    </location>
</feature>
<evidence type="ECO:0000256" key="5">
    <source>
        <dbReference type="ARBA" id="ARBA00022729"/>
    </source>
</evidence>
<evidence type="ECO:0000256" key="1">
    <source>
        <dbReference type="ARBA" id="ARBA00004479"/>
    </source>
</evidence>
<evidence type="ECO:0000256" key="6">
    <source>
        <dbReference type="ARBA" id="ARBA00022989"/>
    </source>
</evidence>